<feature type="signal peptide" evidence="5">
    <location>
        <begin position="1"/>
        <end position="20"/>
    </location>
</feature>
<comment type="similarity">
    <text evidence="1">Belongs to the sulfatase family.</text>
</comment>
<feature type="chain" id="PRO_5015748260" evidence="5">
    <location>
        <begin position="21"/>
        <end position="491"/>
    </location>
</feature>
<protein>
    <submittedName>
        <fullName evidence="7">N-acetylgalactosamine 6-sulfate sulfatase</fullName>
    </submittedName>
</protein>
<dbReference type="InterPro" id="IPR000917">
    <property type="entry name" value="Sulfatase_N"/>
</dbReference>
<accession>A0A2T3NM86</accession>
<evidence type="ECO:0000256" key="2">
    <source>
        <dbReference type="ARBA" id="ARBA00022723"/>
    </source>
</evidence>
<sequence length="491" mass="55810">MKTFTKAALGLALLPGLSVAGQPSAEQLPAKPVQTDTNFIVVLVDDLGYDESGFMGADDMFTPNLDKIAAGGTHFTQGYVTSSVCGPSRAGLISGRYQDRLGIWGNFSRNAKIGFPTNQPMMQDHFKEAGYTTAAIGKWHFGHFEEEHKPWNRNLDYFYGFLGGGHDYFNANMHYNGRNNRSPIYRNGQMVEYPNGTYLTDEFSREAVEFIERNHDKPFFLHLAYNAVHAPYQAPEHYLKRVDELMDGEFATWHRRVIAAMLLAMDDGLGDIMTTLDEKGIADNTAIVFLSDNGYQTIVRRKEPVNLAGNPADLRGFKGDTFEGGIRVPFVINWPGVVPAGKQYTKPVISLDILPTLTRNIPLVENTPELDGVDLVPYLNGEKEGRPHETMFFRFFHDIAYRKGDWVLTWNDQHKVAGEKRANRELVKEEVKAMLFNLNDDVAQRRDLRHEQPEKFQELFNEYLDLLEEFPEPEFPALFQTPYTVEFTEDL</sequence>
<organism evidence="7 8">
    <name type="scientific">Photobacterium rosenbergii</name>
    <dbReference type="NCBI Taxonomy" id="294936"/>
    <lineage>
        <taxon>Bacteria</taxon>
        <taxon>Pseudomonadati</taxon>
        <taxon>Pseudomonadota</taxon>
        <taxon>Gammaproteobacteria</taxon>
        <taxon>Vibrionales</taxon>
        <taxon>Vibrionaceae</taxon>
        <taxon>Photobacterium</taxon>
    </lineage>
</organism>
<comment type="caution">
    <text evidence="7">The sequence shown here is derived from an EMBL/GenBank/DDBJ whole genome shotgun (WGS) entry which is preliminary data.</text>
</comment>
<dbReference type="EMBL" id="PYMB01000001">
    <property type="protein sequence ID" value="PSW16635.1"/>
    <property type="molecule type" value="Genomic_DNA"/>
</dbReference>
<evidence type="ECO:0000259" key="6">
    <source>
        <dbReference type="Pfam" id="PF00884"/>
    </source>
</evidence>
<dbReference type="GO" id="GO:0004065">
    <property type="term" value="F:arylsulfatase activity"/>
    <property type="evidence" value="ECO:0007669"/>
    <property type="project" value="TreeGrafter"/>
</dbReference>
<dbReference type="InterPro" id="IPR017850">
    <property type="entry name" value="Alkaline_phosphatase_core_sf"/>
</dbReference>
<dbReference type="InterPro" id="IPR024607">
    <property type="entry name" value="Sulfatase_CS"/>
</dbReference>
<evidence type="ECO:0000313" key="8">
    <source>
        <dbReference type="Proteomes" id="UP000241346"/>
    </source>
</evidence>
<dbReference type="Gene3D" id="3.30.1120.10">
    <property type="match status" value="1"/>
</dbReference>
<evidence type="ECO:0000256" key="1">
    <source>
        <dbReference type="ARBA" id="ARBA00008779"/>
    </source>
</evidence>
<evidence type="ECO:0000313" key="7">
    <source>
        <dbReference type="EMBL" id="PSW16635.1"/>
    </source>
</evidence>
<dbReference type="OrthoDB" id="9803751at2"/>
<reference evidence="7 8" key="1">
    <citation type="submission" date="2018-03" db="EMBL/GenBank/DDBJ databases">
        <title>Whole genome sequencing of Histamine producing bacteria.</title>
        <authorList>
            <person name="Butler K."/>
        </authorList>
    </citation>
    <scope>NUCLEOTIDE SEQUENCE [LARGE SCALE GENOMIC DNA]</scope>
    <source>
        <strain evidence="7 8">DSM 19138</strain>
    </source>
</reference>
<keyword evidence="3" id="KW-0378">Hydrolase</keyword>
<evidence type="ECO:0000256" key="3">
    <source>
        <dbReference type="ARBA" id="ARBA00022801"/>
    </source>
</evidence>
<evidence type="ECO:0000256" key="4">
    <source>
        <dbReference type="ARBA" id="ARBA00022837"/>
    </source>
</evidence>
<dbReference type="AlphaFoldDB" id="A0A2T3NM86"/>
<feature type="domain" description="Sulfatase N-terminal" evidence="6">
    <location>
        <begin position="38"/>
        <end position="357"/>
    </location>
</feature>
<dbReference type="RefSeq" id="WP_107297256.1">
    <property type="nucleotide sequence ID" value="NZ_PYMB01000001.1"/>
</dbReference>
<dbReference type="Pfam" id="PF00884">
    <property type="entry name" value="Sulfatase"/>
    <property type="match status" value="1"/>
</dbReference>
<keyword evidence="5" id="KW-0732">Signal</keyword>
<proteinExistence type="inferred from homology"/>
<dbReference type="PROSITE" id="PS00149">
    <property type="entry name" value="SULFATASE_2"/>
    <property type="match status" value="1"/>
</dbReference>
<dbReference type="InterPro" id="IPR050738">
    <property type="entry name" value="Sulfatase"/>
</dbReference>
<name>A0A2T3NM86_9GAMM</name>
<dbReference type="PANTHER" id="PTHR42693">
    <property type="entry name" value="ARYLSULFATASE FAMILY MEMBER"/>
    <property type="match status" value="1"/>
</dbReference>
<keyword evidence="4" id="KW-0106">Calcium</keyword>
<gene>
    <name evidence="7" type="ORF">C9J01_06470</name>
</gene>
<dbReference type="PANTHER" id="PTHR42693:SF53">
    <property type="entry name" value="ENDO-4-O-SULFATASE"/>
    <property type="match status" value="1"/>
</dbReference>
<dbReference type="Proteomes" id="UP000241346">
    <property type="component" value="Unassembled WGS sequence"/>
</dbReference>
<dbReference type="SUPFAM" id="SSF53649">
    <property type="entry name" value="Alkaline phosphatase-like"/>
    <property type="match status" value="1"/>
</dbReference>
<evidence type="ECO:0000256" key="5">
    <source>
        <dbReference type="SAM" id="SignalP"/>
    </source>
</evidence>
<keyword evidence="2" id="KW-0479">Metal-binding</keyword>
<dbReference type="GO" id="GO:0046872">
    <property type="term" value="F:metal ion binding"/>
    <property type="evidence" value="ECO:0007669"/>
    <property type="project" value="UniProtKB-KW"/>
</dbReference>
<dbReference type="Gene3D" id="3.40.720.10">
    <property type="entry name" value="Alkaline Phosphatase, subunit A"/>
    <property type="match status" value="1"/>
</dbReference>